<reference evidence="2 3" key="1">
    <citation type="journal article" date="2019" name="Nat. Med.">
        <title>A library of human gut bacterial isolates paired with longitudinal multiomics data enables mechanistic microbiome research.</title>
        <authorList>
            <person name="Poyet M."/>
            <person name="Groussin M."/>
            <person name="Gibbons S.M."/>
            <person name="Avila-Pacheco J."/>
            <person name="Jiang X."/>
            <person name="Kearney S.M."/>
            <person name="Perrotta A.R."/>
            <person name="Berdy B."/>
            <person name="Zhao S."/>
            <person name="Lieberman T.D."/>
            <person name="Swanson P.K."/>
            <person name="Smith M."/>
            <person name="Roesemann S."/>
            <person name="Alexander J.E."/>
            <person name="Rich S.A."/>
            <person name="Livny J."/>
            <person name="Vlamakis H."/>
            <person name="Clish C."/>
            <person name="Bullock K."/>
            <person name="Deik A."/>
            <person name="Scott J."/>
            <person name="Pierce K.A."/>
            <person name="Xavier R.J."/>
            <person name="Alm E.J."/>
        </authorList>
    </citation>
    <scope>NUCLEOTIDE SEQUENCE [LARGE SCALE GENOMIC DNA]</scope>
    <source>
        <strain evidence="2 3">BIOML-A58</strain>
    </source>
</reference>
<dbReference type="RefSeq" id="WP_151934920.1">
    <property type="nucleotide sequence ID" value="NZ_WDED01000019.1"/>
</dbReference>
<dbReference type="GO" id="GO:0004803">
    <property type="term" value="F:transposase activity"/>
    <property type="evidence" value="ECO:0007669"/>
    <property type="project" value="InterPro"/>
</dbReference>
<dbReference type="PANTHER" id="PTHR33055:SF3">
    <property type="entry name" value="PUTATIVE TRANSPOSASE FOR IS117-RELATED"/>
    <property type="match status" value="1"/>
</dbReference>
<gene>
    <name evidence="2" type="ORF">GA398_13450</name>
</gene>
<sequence>MKKLFIGIDFAKEKFDAAIIEACGLKEFGNREYGTFTNDKKGYRQFFKWVKTNADKSVENEWLFCGEDTGSCSLGLSKWLYGKGLDIWIENAYSIKHSSGIQRVKSDKADSSMIAEYAWRHQDKAVLFEPLSESLSQLREVFLYRHKLVQQHIAMDVRKQDKEAAEPSKAISFIKRKSKHLMSEIDNAIKECDLMIDRIIESDAELKENYAIITSIKGVARQNGACLLI</sequence>
<dbReference type="PANTHER" id="PTHR33055">
    <property type="entry name" value="TRANSPOSASE FOR INSERTION SEQUENCE ELEMENT IS1111A"/>
    <property type="match status" value="1"/>
</dbReference>
<dbReference type="Proteomes" id="UP000434604">
    <property type="component" value="Unassembled WGS sequence"/>
</dbReference>
<accession>A0A7J5PWJ8</accession>
<evidence type="ECO:0000313" key="3">
    <source>
        <dbReference type="Proteomes" id="UP000434604"/>
    </source>
</evidence>
<protein>
    <submittedName>
        <fullName evidence="2">IS110 family transposase</fullName>
    </submittedName>
</protein>
<proteinExistence type="predicted"/>
<dbReference type="GO" id="GO:0006313">
    <property type="term" value="P:DNA transposition"/>
    <property type="evidence" value="ECO:0007669"/>
    <property type="project" value="InterPro"/>
</dbReference>
<dbReference type="InterPro" id="IPR047650">
    <property type="entry name" value="Transpos_IS110"/>
</dbReference>
<feature type="domain" description="Transposase IS110-like N-terminal" evidence="1">
    <location>
        <begin position="6"/>
        <end position="153"/>
    </location>
</feature>
<dbReference type="GO" id="GO:0003677">
    <property type="term" value="F:DNA binding"/>
    <property type="evidence" value="ECO:0007669"/>
    <property type="project" value="InterPro"/>
</dbReference>
<evidence type="ECO:0000259" key="1">
    <source>
        <dbReference type="Pfam" id="PF01548"/>
    </source>
</evidence>
<dbReference type="InterPro" id="IPR002525">
    <property type="entry name" value="Transp_IS110-like_N"/>
</dbReference>
<name>A0A7J5PWJ8_9BACE</name>
<dbReference type="EMBL" id="WDED01000019">
    <property type="protein sequence ID" value="KAB6147037.1"/>
    <property type="molecule type" value="Genomic_DNA"/>
</dbReference>
<comment type="caution">
    <text evidence="2">The sequence shown here is derived from an EMBL/GenBank/DDBJ whole genome shotgun (WGS) entry which is preliminary data.</text>
</comment>
<dbReference type="AlphaFoldDB" id="A0A7J5PWJ8"/>
<organism evidence="2 3">
    <name type="scientific">Bacteroides xylanisolvens</name>
    <dbReference type="NCBI Taxonomy" id="371601"/>
    <lineage>
        <taxon>Bacteria</taxon>
        <taxon>Pseudomonadati</taxon>
        <taxon>Bacteroidota</taxon>
        <taxon>Bacteroidia</taxon>
        <taxon>Bacteroidales</taxon>
        <taxon>Bacteroidaceae</taxon>
        <taxon>Bacteroides</taxon>
    </lineage>
</organism>
<dbReference type="Pfam" id="PF01548">
    <property type="entry name" value="DEDD_Tnp_IS110"/>
    <property type="match status" value="1"/>
</dbReference>
<feature type="non-terminal residue" evidence="2">
    <location>
        <position position="229"/>
    </location>
</feature>
<evidence type="ECO:0000313" key="2">
    <source>
        <dbReference type="EMBL" id="KAB6147037.1"/>
    </source>
</evidence>